<gene>
    <name evidence="4" type="ORF">BW732_03565</name>
</gene>
<dbReference type="InterPro" id="IPR007214">
    <property type="entry name" value="YbaK/aa-tRNA-synth-assoc-dom"/>
</dbReference>
<proteinExistence type="inferred from homology"/>
<keyword evidence="2" id="KW-0648">Protein biosynthesis</keyword>
<dbReference type="EMBL" id="CP019609">
    <property type="protein sequence ID" value="AQP53403.1"/>
    <property type="molecule type" value="Genomic_DNA"/>
</dbReference>
<dbReference type="Gene3D" id="3.90.960.10">
    <property type="entry name" value="YbaK/aminoacyl-tRNA synthetase-associated domain"/>
    <property type="match status" value="1"/>
</dbReference>
<dbReference type="STRING" id="633807.BW732_03565"/>
<evidence type="ECO:0000313" key="4">
    <source>
        <dbReference type="EMBL" id="AQP53403.1"/>
    </source>
</evidence>
<organism evidence="4 5">
    <name type="scientific">Vagococcus penaei</name>
    <dbReference type="NCBI Taxonomy" id="633807"/>
    <lineage>
        <taxon>Bacteria</taxon>
        <taxon>Bacillati</taxon>
        <taxon>Bacillota</taxon>
        <taxon>Bacilli</taxon>
        <taxon>Lactobacillales</taxon>
        <taxon>Enterococcaceae</taxon>
        <taxon>Vagococcus</taxon>
    </lineage>
</organism>
<dbReference type="PANTHER" id="PTHR31423">
    <property type="entry name" value="YBAK DOMAIN-CONTAINING PROTEIN"/>
    <property type="match status" value="1"/>
</dbReference>
<evidence type="ECO:0000256" key="1">
    <source>
        <dbReference type="ARBA" id="ARBA00010201"/>
    </source>
</evidence>
<dbReference type="RefSeq" id="WP_077275494.1">
    <property type="nucleotide sequence ID" value="NZ_CP019609.1"/>
</dbReference>
<sequence>MLNLEKIFTDKGIPFELYHHQAIFTNEDALVIKSEQGFSGTETKSLYLKDKQSNNYIYLTYTTKRSDFKALNHVIGKRLSVVSPDVMEEQTGQKPGAVSPFGYRMPTPVIIDEDLLSEEKLVFAPGRPDQTMVIWVKDLEKIIDILDLKTYILPVASNTDSLLN</sequence>
<dbReference type="InterPro" id="IPR040285">
    <property type="entry name" value="ProX/PRXD1"/>
</dbReference>
<name>A0A1Q2D4U5_9ENTE</name>
<dbReference type="GO" id="GO:0002161">
    <property type="term" value="F:aminoacyl-tRNA deacylase activity"/>
    <property type="evidence" value="ECO:0007669"/>
    <property type="project" value="InterPro"/>
</dbReference>
<dbReference type="Pfam" id="PF04073">
    <property type="entry name" value="tRNA_edit"/>
    <property type="match status" value="1"/>
</dbReference>
<dbReference type="Proteomes" id="UP000188246">
    <property type="component" value="Chromosome"/>
</dbReference>
<dbReference type="AlphaFoldDB" id="A0A1Q2D4U5"/>
<dbReference type="InterPro" id="IPR036754">
    <property type="entry name" value="YbaK/aa-tRNA-synt-asso_dom_sf"/>
</dbReference>
<dbReference type="OrthoDB" id="9798587at2"/>
<evidence type="ECO:0000259" key="3">
    <source>
        <dbReference type="Pfam" id="PF04073"/>
    </source>
</evidence>
<dbReference type="KEGG" id="vpi:BW732_03565"/>
<reference evidence="4 5" key="1">
    <citation type="journal article" date="2010" name="Int. J. Syst. Evol. Microbiol.">
        <title>Vagococcus penaei sp. nov., isolated from spoilage microbiota of cooked shrimp (Penaeus vannamei).</title>
        <authorList>
            <person name="Jaffres E."/>
            <person name="Prevost H."/>
            <person name="Rossero A."/>
            <person name="Joffraud J.J."/>
            <person name="Dousset X."/>
        </authorList>
    </citation>
    <scope>NUCLEOTIDE SEQUENCE [LARGE SCALE GENOMIC DNA]</scope>
    <source>
        <strain evidence="4 5">CD276</strain>
    </source>
</reference>
<protein>
    <submittedName>
        <fullName evidence="4">Prolyl-tRNA editing protein</fullName>
    </submittedName>
</protein>
<dbReference type="SUPFAM" id="SSF55826">
    <property type="entry name" value="YbaK/ProRS associated domain"/>
    <property type="match status" value="1"/>
</dbReference>
<dbReference type="PANTHER" id="PTHR31423:SF3">
    <property type="entry name" value="PROLYL-TRNA SYNTHETASE ASSOCIATED DOMAIN-CONTAINING PROTEIN 1-RELATED"/>
    <property type="match status" value="1"/>
</dbReference>
<keyword evidence="5" id="KW-1185">Reference proteome</keyword>
<dbReference type="GO" id="GO:0006412">
    <property type="term" value="P:translation"/>
    <property type="evidence" value="ECO:0007669"/>
    <property type="project" value="UniProtKB-KW"/>
</dbReference>
<comment type="similarity">
    <text evidence="1">Belongs to the PRORSD1 family.</text>
</comment>
<evidence type="ECO:0000256" key="2">
    <source>
        <dbReference type="ARBA" id="ARBA00022917"/>
    </source>
</evidence>
<feature type="domain" description="YbaK/aminoacyl-tRNA synthetase-associated" evidence="3">
    <location>
        <begin position="41"/>
        <end position="141"/>
    </location>
</feature>
<accession>A0A1Q2D4U5</accession>
<evidence type="ECO:0000313" key="5">
    <source>
        <dbReference type="Proteomes" id="UP000188246"/>
    </source>
</evidence>